<evidence type="ECO:0000313" key="3">
    <source>
        <dbReference type="Proteomes" id="UP000003490"/>
    </source>
</evidence>
<sequence length="38" mass="4140">MTLRTKRAGFTSANDFTARKSFHVPGPLSEAESRVSEG</sequence>
<dbReference type="EMBL" id="ABCB02000018">
    <property type="protein sequence ID" value="EDO61549.1"/>
    <property type="molecule type" value="Genomic_DNA"/>
</dbReference>
<organism evidence="2 3">
    <name type="scientific">[Clostridium] leptum DSM 753</name>
    <dbReference type="NCBI Taxonomy" id="428125"/>
    <lineage>
        <taxon>Bacteria</taxon>
        <taxon>Bacillati</taxon>
        <taxon>Bacillota</taxon>
        <taxon>Clostridia</taxon>
        <taxon>Eubacteriales</taxon>
        <taxon>Oscillospiraceae</taxon>
        <taxon>Oscillospiraceae incertae sedis</taxon>
    </lineage>
</organism>
<gene>
    <name evidence="2" type="ORF">CLOLEP_01946</name>
</gene>
<reference evidence="2 3" key="2">
    <citation type="submission" date="2007-08" db="EMBL/GenBank/DDBJ databases">
        <authorList>
            <person name="Fulton L."/>
            <person name="Clifton S."/>
            <person name="Fulton B."/>
            <person name="Xu J."/>
            <person name="Minx P."/>
            <person name="Pepin K.H."/>
            <person name="Johnson M."/>
            <person name="Thiruvilangam P."/>
            <person name="Bhonagiri V."/>
            <person name="Nash W.E."/>
            <person name="Wang C."/>
            <person name="Mardis E.R."/>
            <person name="Wilson R.K."/>
        </authorList>
    </citation>
    <scope>NUCLEOTIDE SEQUENCE [LARGE SCALE GENOMIC DNA]</scope>
    <source>
        <strain evidence="2 3">DSM 753</strain>
    </source>
</reference>
<evidence type="ECO:0000256" key="1">
    <source>
        <dbReference type="SAM" id="MobiDB-lite"/>
    </source>
</evidence>
<evidence type="ECO:0000313" key="2">
    <source>
        <dbReference type="EMBL" id="EDO61549.1"/>
    </source>
</evidence>
<comment type="caution">
    <text evidence="2">The sequence shown here is derived from an EMBL/GenBank/DDBJ whole genome shotgun (WGS) entry which is preliminary data.</text>
</comment>
<name>A7VTQ3_9FIRM</name>
<proteinExistence type="predicted"/>
<feature type="region of interest" description="Disordered" evidence="1">
    <location>
        <begin position="1"/>
        <end position="38"/>
    </location>
</feature>
<dbReference type="HOGENOM" id="CLU_3326573_0_0_9"/>
<protein>
    <submittedName>
        <fullName evidence="2">Uncharacterized protein</fullName>
    </submittedName>
</protein>
<dbReference type="AlphaFoldDB" id="A7VTQ3"/>
<dbReference type="Proteomes" id="UP000003490">
    <property type="component" value="Unassembled WGS sequence"/>
</dbReference>
<reference evidence="2 3" key="1">
    <citation type="submission" date="2007-08" db="EMBL/GenBank/DDBJ databases">
        <title>Draft genome sequence of Clostridium leptum (DSM 753).</title>
        <authorList>
            <person name="Sudarsanam P."/>
            <person name="Ley R."/>
            <person name="Guruge J."/>
            <person name="Turnbaugh P.J."/>
            <person name="Mahowald M."/>
            <person name="Liep D."/>
            <person name="Gordon J."/>
        </authorList>
    </citation>
    <scope>NUCLEOTIDE SEQUENCE [LARGE SCALE GENOMIC DNA]</scope>
    <source>
        <strain evidence="2 3">DSM 753</strain>
    </source>
</reference>
<accession>A7VTQ3</accession>